<dbReference type="GO" id="GO:0003824">
    <property type="term" value="F:catalytic activity"/>
    <property type="evidence" value="ECO:0007669"/>
    <property type="project" value="InterPro"/>
</dbReference>
<evidence type="ECO:0000313" key="2">
    <source>
        <dbReference type="EMBL" id="MBB3206067.1"/>
    </source>
</evidence>
<proteinExistence type="predicted"/>
<keyword evidence="3" id="KW-1185">Reference proteome</keyword>
<dbReference type="Proteomes" id="UP000536179">
    <property type="component" value="Unassembled WGS sequence"/>
</dbReference>
<evidence type="ECO:0000259" key="1">
    <source>
        <dbReference type="SMART" id="SM00729"/>
    </source>
</evidence>
<dbReference type="RefSeq" id="WP_246419319.1">
    <property type="nucleotide sequence ID" value="NZ_JACHXU010000005.1"/>
</dbReference>
<dbReference type="InterPro" id="IPR005909">
    <property type="entry name" value="RaSEA"/>
</dbReference>
<dbReference type="SUPFAM" id="SSF102114">
    <property type="entry name" value="Radical SAM enzymes"/>
    <property type="match status" value="1"/>
</dbReference>
<evidence type="ECO:0000313" key="3">
    <source>
        <dbReference type="Proteomes" id="UP000536179"/>
    </source>
</evidence>
<dbReference type="AlphaFoldDB" id="A0A7W5DXM6"/>
<dbReference type="PIRSF" id="PIRSF004954">
    <property type="entry name" value="Radical_SAM"/>
    <property type="match status" value="1"/>
</dbReference>
<accession>A0A7W5DXM6</accession>
<feature type="domain" description="Elp3/MiaA/NifB-like radical SAM core" evidence="1">
    <location>
        <begin position="44"/>
        <end position="260"/>
    </location>
</feature>
<dbReference type="EMBL" id="JACHXU010000005">
    <property type="protein sequence ID" value="MBB3206067.1"/>
    <property type="molecule type" value="Genomic_DNA"/>
</dbReference>
<name>A0A7W5DXM6_9BACT</name>
<organism evidence="2 3">
    <name type="scientific">Aporhodopirellula rubra</name>
    <dbReference type="NCBI Taxonomy" id="980271"/>
    <lineage>
        <taxon>Bacteria</taxon>
        <taxon>Pseudomonadati</taxon>
        <taxon>Planctomycetota</taxon>
        <taxon>Planctomycetia</taxon>
        <taxon>Pirellulales</taxon>
        <taxon>Pirellulaceae</taxon>
        <taxon>Aporhodopirellula</taxon>
    </lineage>
</organism>
<dbReference type="InterPro" id="IPR006638">
    <property type="entry name" value="Elp3/MiaA/NifB-like_rSAM"/>
</dbReference>
<dbReference type="SMART" id="SM00729">
    <property type="entry name" value="Elp3"/>
    <property type="match status" value="1"/>
</dbReference>
<protein>
    <recommendedName>
        <fullName evidence="1">Elp3/MiaA/NifB-like radical SAM core domain-containing protein</fullName>
    </recommendedName>
</protein>
<reference evidence="2 3" key="1">
    <citation type="submission" date="2020-08" db="EMBL/GenBank/DDBJ databases">
        <title>Genomic Encyclopedia of Type Strains, Phase III (KMG-III): the genomes of soil and plant-associated and newly described type strains.</title>
        <authorList>
            <person name="Whitman W."/>
        </authorList>
    </citation>
    <scope>NUCLEOTIDE SEQUENCE [LARGE SCALE GENOMIC DNA]</scope>
    <source>
        <strain evidence="2 3">CECT 8075</strain>
    </source>
</reference>
<gene>
    <name evidence="2" type="ORF">FHS27_001875</name>
</gene>
<dbReference type="InterPro" id="IPR058240">
    <property type="entry name" value="rSAM_sf"/>
</dbReference>
<sequence length="317" mass="35814">MGRTTLTTEEILRLRGQKNIVSPTKPYAFLVEPELAEYGNVVDVATIFLTNRECPYRCLMCDLWKNTLDVPVRDGDIVEQMRYALERMPDAKRLKLYNSGNFFDAKAIPRRDRIEIATLCRRFETVVVENHPSLCNQQCIEFKDRLDGKLEIAMGLETVHPEVLPLLNKQMTLDGFRHATEFLCVNDISVRAFVLLKPPYLNEREGIEWAVKSVEFAVGCGVSCVAVIPTRPGNGAIELLAERGDYSPPQLRSLESVLEQSLAGPKTYRVFADLWDAEKFSSCNECMAARIERIGQMNLTQTVPSPVQCHCGEVEPV</sequence>
<dbReference type="GO" id="GO:0051536">
    <property type="term" value="F:iron-sulfur cluster binding"/>
    <property type="evidence" value="ECO:0007669"/>
    <property type="project" value="InterPro"/>
</dbReference>
<comment type="caution">
    <text evidence="2">The sequence shown here is derived from an EMBL/GenBank/DDBJ whole genome shotgun (WGS) entry which is preliminary data.</text>
</comment>